<evidence type="ECO:0000313" key="4">
    <source>
        <dbReference type="Proteomes" id="UP001160130"/>
    </source>
</evidence>
<dbReference type="InterPro" id="IPR049934">
    <property type="entry name" value="GjpA-like"/>
</dbReference>
<comment type="caution">
    <text evidence="3">The sequence shown here is derived from an EMBL/GenBank/DDBJ whole genome shotgun (WGS) entry which is preliminary data.</text>
</comment>
<protein>
    <recommendedName>
        <fullName evidence="5">PE-PGRS family protein</fullName>
    </recommendedName>
</protein>
<dbReference type="RefSeq" id="WP_280835085.1">
    <property type="nucleotide sequence ID" value="NZ_JARXVE010000011.1"/>
</dbReference>
<feature type="chain" id="PRO_5046665173" description="PE-PGRS family protein" evidence="2">
    <location>
        <begin position="23"/>
        <end position="466"/>
    </location>
</feature>
<proteinExistence type="predicted"/>
<dbReference type="EMBL" id="JARXVE010000011">
    <property type="protein sequence ID" value="MDH6198510.1"/>
    <property type="molecule type" value="Genomic_DNA"/>
</dbReference>
<keyword evidence="4" id="KW-1185">Reference proteome</keyword>
<evidence type="ECO:0000256" key="1">
    <source>
        <dbReference type="SAM" id="MobiDB-lite"/>
    </source>
</evidence>
<gene>
    <name evidence="3" type="ORF">M2272_005169</name>
</gene>
<dbReference type="Proteomes" id="UP001160130">
    <property type="component" value="Unassembled WGS sequence"/>
</dbReference>
<feature type="compositionally biased region" description="Low complexity" evidence="1">
    <location>
        <begin position="449"/>
        <end position="466"/>
    </location>
</feature>
<feature type="region of interest" description="Disordered" evidence="1">
    <location>
        <begin position="355"/>
        <end position="394"/>
    </location>
</feature>
<keyword evidence="2" id="KW-0732">Signal</keyword>
<feature type="region of interest" description="Disordered" evidence="1">
    <location>
        <begin position="440"/>
        <end position="466"/>
    </location>
</feature>
<feature type="signal peptide" evidence="2">
    <location>
        <begin position="1"/>
        <end position="22"/>
    </location>
</feature>
<dbReference type="NCBIfam" id="NF033942">
    <property type="entry name" value="GjpA"/>
    <property type="match status" value="1"/>
</dbReference>
<sequence length="466" mass="46881">MNLALRPYVTAGVALVGASVIAATPVINTAPDIQSRAVSTAVELTALTDGLVDPWIEQFNTAAANATKLANAYFLAPGPALQQAIVNQAGYLNTILNNPASIGTVIQTISTNAQNVLKGLTYIGLDTGTFQLGRRLLQSNDYIHTVMAQYFPLYLPPDMDPQTVQLASRVVALLATPLSGVLIGLAGPIVSPAVALLNSVQAIAGELGTDPAAALHTLMATPANVVGAFFNGATLDLSAVLPLVNGSMPEGTSIDALSVAFGGLLTAGTTAQSPAGESPIGGPGSIGGSILNSVGITVTRTDIFGNPSTQVISGHPVGPLGALAKLSQIVAKELGWNGKGNPLTNLKFPEIDQGTATDATTDSAPRTAISSTGTAETRQLQSADTVSSRGTTDLSAGIKAIPGKAGATSATSKPAAKAASDIGERVSSTVNKIGEGIKTAIAKPEKKSTTASTDTDKGAGAAGDTK</sequence>
<organism evidence="3 4">
    <name type="scientific">Mycolicibacterium frederiksbergense</name>
    <dbReference type="NCBI Taxonomy" id="117567"/>
    <lineage>
        <taxon>Bacteria</taxon>
        <taxon>Bacillati</taxon>
        <taxon>Actinomycetota</taxon>
        <taxon>Actinomycetes</taxon>
        <taxon>Mycobacteriales</taxon>
        <taxon>Mycobacteriaceae</taxon>
        <taxon>Mycolicibacterium</taxon>
    </lineage>
</organism>
<evidence type="ECO:0008006" key="5">
    <source>
        <dbReference type="Google" id="ProtNLM"/>
    </source>
</evidence>
<accession>A0ABT6L6F7</accession>
<evidence type="ECO:0000313" key="3">
    <source>
        <dbReference type="EMBL" id="MDH6198510.1"/>
    </source>
</evidence>
<evidence type="ECO:0000256" key="2">
    <source>
        <dbReference type="SAM" id="SignalP"/>
    </source>
</evidence>
<name>A0ABT6L6F7_9MYCO</name>
<reference evidence="3 4" key="1">
    <citation type="submission" date="2023-04" db="EMBL/GenBank/DDBJ databases">
        <title>Forest soil microbial communities from Buena Vista Peninsula, Colon Province, Panama.</title>
        <authorList>
            <person name="Bouskill N."/>
        </authorList>
    </citation>
    <scope>NUCLEOTIDE SEQUENCE [LARGE SCALE GENOMIC DNA]</scope>
    <source>
        <strain evidence="3 4">AC80</strain>
    </source>
</reference>